<dbReference type="RefSeq" id="WP_232322937.1">
    <property type="nucleotide sequence ID" value="NZ_BDDI01000006.1"/>
</dbReference>
<feature type="transmembrane region" description="Helical" evidence="2">
    <location>
        <begin position="278"/>
        <end position="298"/>
    </location>
</feature>
<organism evidence="4 5">
    <name type="scientific">Hoyosella altamirensis</name>
    <dbReference type="NCBI Taxonomy" id="616997"/>
    <lineage>
        <taxon>Bacteria</taxon>
        <taxon>Bacillati</taxon>
        <taxon>Actinomycetota</taxon>
        <taxon>Actinomycetes</taxon>
        <taxon>Mycobacteriales</taxon>
        <taxon>Hoyosellaceae</taxon>
        <taxon>Hoyosella</taxon>
    </lineage>
</organism>
<feature type="transmembrane region" description="Helical" evidence="2">
    <location>
        <begin position="20"/>
        <end position="37"/>
    </location>
</feature>
<feature type="domain" description="Terminal beta-(1-&gt;2)-arabinofuranosyltransferase C-terminal" evidence="3">
    <location>
        <begin position="469"/>
        <end position="623"/>
    </location>
</feature>
<reference evidence="4 5" key="1">
    <citation type="submission" date="2020-08" db="EMBL/GenBank/DDBJ databases">
        <title>Sequencing the genomes of 1000 actinobacteria strains.</title>
        <authorList>
            <person name="Klenk H.-P."/>
        </authorList>
    </citation>
    <scope>NUCLEOTIDE SEQUENCE [LARGE SCALE GENOMIC DNA]</scope>
    <source>
        <strain evidence="4 5">DSM 45258</strain>
    </source>
</reference>
<feature type="compositionally biased region" description="Basic and acidic residues" evidence="1">
    <location>
        <begin position="303"/>
        <end position="313"/>
    </location>
</feature>
<dbReference type="EMBL" id="JACHWS010000002">
    <property type="protein sequence ID" value="MBB3037975.1"/>
    <property type="molecule type" value="Genomic_DNA"/>
</dbReference>
<gene>
    <name evidence="4" type="ORF">FHU29_002424</name>
</gene>
<keyword evidence="2" id="KW-1133">Transmembrane helix</keyword>
<feature type="transmembrane region" description="Helical" evidence="2">
    <location>
        <begin position="151"/>
        <end position="173"/>
    </location>
</feature>
<dbReference type="AlphaFoldDB" id="A0A839RMK9"/>
<dbReference type="Pfam" id="PF26371">
    <property type="entry name" value="AftB_C"/>
    <property type="match status" value="1"/>
</dbReference>
<accession>A0A839RMK9</accession>
<name>A0A839RMK9_9ACTN</name>
<evidence type="ECO:0000313" key="4">
    <source>
        <dbReference type="EMBL" id="MBB3037975.1"/>
    </source>
</evidence>
<evidence type="ECO:0000256" key="2">
    <source>
        <dbReference type="SAM" id="Phobius"/>
    </source>
</evidence>
<feature type="transmembrane region" description="Helical" evidence="2">
    <location>
        <begin position="124"/>
        <end position="145"/>
    </location>
</feature>
<feature type="region of interest" description="Disordered" evidence="1">
    <location>
        <begin position="303"/>
        <end position="326"/>
    </location>
</feature>
<dbReference type="Proteomes" id="UP000567922">
    <property type="component" value="Unassembled WGS sequence"/>
</dbReference>
<dbReference type="InterPro" id="IPR048243">
    <property type="entry name" value="AftB-like"/>
</dbReference>
<feature type="transmembrane region" description="Helical" evidence="2">
    <location>
        <begin position="205"/>
        <end position="223"/>
    </location>
</feature>
<evidence type="ECO:0000256" key="1">
    <source>
        <dbReference type="SAM" id="MobiDB-lite"/>
    </source>
</evidence>
<feature type="transmembrane region" description="Helical" evidence="2">
    <location>
        <begin position="370"/>
        <end position="388"/>
    </location>
</feature>
<dbReference type="EC" id="2.4.2.-" evidence="4"/>
<dbReference type="NCBIfam" id="NF041480">
    <property type="entry name" value="flag_mot_ctl_ZomB"/>
    <property type="match status" value="1"/>
</dbReference>
<evidence type="ECO:0000259" key="3">
    <source>
        <dbReference type="Pfam" id="PF26371"/>
    </source>
</evidence>
<proteinExistence type="predicted"/>
<dbReference type="GO" id="GO:0016757">
    <property type="term" value="F:glycosyltransferase activity"/>
    <property type="evidence" value="ECO:0007669"/>
    <property type="project" value="UniProtKB-KW"/>
</dbReference>
<dbReference type="InterPro" id="IPR058983">
    <property type="entry name" value="AftB_C"/>
</dbReference>
<evidence type="ECO:0000313" key="5">
    <source>
        <dbReference type="Proteomes" id="UP000567922"/>
    </source>
</evidence>
<feature type="transmembrane region" description="Helical" evidence="2">
    <location>
        <begin position="95"/>
        <end position="117"/>
    </location>
</feature>
<keyword evidence="4" id="KW-0328">Glycosyltransferase</keyword>
<protein>
    <submittedName>
        <fullName evidence="4">Arabinofuranosyltransferase</fullName>
        <ecNumber evidence="4">2.4.2.-</ecNumber>
    </submittedName>
</protein>
<keyword evidence="5" id="KW-1185">Reference proteome</keyword>
<feature type="transmembrane region" description="Helical" evidence="2">
    <location>
        <begin position="339"/>
        <end position="358"/>
    </location>
</feature>
<comment type="caution">
    <text evidence="4">The sequence shown here is derived from an EMBL/GenBank/DDBJ whole genome shotgun (WGS) entry which is preliminary data.</text>
</comment>
<keyword evidence="2" id="KW-0812">Transmembrane</keyword>
<feature type="transmembrane region" description="Helical" evidence="2">
    <location>
        <begin position="182"/>
        <end position="199"/>
    </location>
</feature>
<sequence>MSRSTSRDTVSPRFTASRAVFGGGILAVISLFAFGAWQRRWISDDGLIVLRTVRNILAGNGPVFNAGERVEANTSTLWTYIVTLAGWATGSRLEYVVLTLALLFSVSALALAMLGSARLYGQTLFGRPASAVVLMPGGVIAYLAVPPARDFATSGLESGLVLAWIGLMWWLLVRWSFAGRHAGAATLLMAFIAGLGPLVRPELAVLGGLAIIVLLLVPSGLWFRIAIVAAAGVVPVAYQVFRMGYYALPYPSTAVAKDAGGARWDKGWMYLGDLVGPYWLWLPVVVLVLLAVVILIQFRGRDGGVGRDARTADSQDETGVAGDSDPATRPVLRARLQTPTFVVAFFLANGLLLGTYVIRVGGDFMHGRTLLPVLFTLLLPVAVVPLTVPRRVKTRSGPTRRHYGYRVSGVIVAFWVGVMTWSGVIVIVSDPGVVDGVPDHGIVDERQFYRYWTNVAHPILAEDYIEYPRMESMLEAQEAAPRGAVLLPTADQYHWEIVPLAEPADPNAPASTVFFLQLGMTSMLSSLDVRILDPVGLAYPLAGHTERIPGGRIGHDKFLLPDWVIADSGAVTSRAAGLPGFLDPEWVADSQEALNCPQTQKLLSGYRDELNTGQFLRNLKDSMWRSSYRIERLPADEIERCFSG</sequence>
<feature type="transmembrane region" description="Helical" evidence="2">
    <location>
        <begin position="409"/>
        <end position="428"/>
    </location>
</feature>
<keyword evidence="4" id="KW-0808">Transferase</keyword>
<keyword evidence="2" id="KW-0472">Membrane</keyword>